<evidence type="ECO:0000313" key="1">
    <source>
        <dbReference type="EMBL" id="TGJ63389.1"/>
    </source>
</evidence>
<sequence length="117" mass="12632">MLQKDPQFISSSPGISDGSALHVVLNEFQEVVDMLLLQCKPEGSRPREWAPASDRQGQPSPRPGSPLRTESVCNASKSLGKYLGRYLSTEDSAIASLNPVAFGPFVRPTQRMLGGCS</sequence>
<organism evidence="1 2">
    <name type="scientific">Orbilia oligospora</name>
    <name type="common">Nematode-trapping fungus</name>
    <name type="synonym">Arthrobotrys oligospora</name>
    <dbReference type="NCBI Taxonomy" id="2813651"/>
    <lineage>
        <taxon>Eukaryota</taxon>
        <taxon>Fungi</taxon>
        <taxon>Dikarya</taxon>
        <taxon>Ascomycota</taxon>
        <taxon>Pezizomycotina</taxon>
        <taxon>Orbiliomycetes</taxon>
        <taxon>Orbiliales</taxon>
        <taxon>Orbiliaceae</taxon>
        <taxon>Orbilia</taxon>
    </lineage>
</organism>
<proteinExistence type="predicted"/>
<gene>
    <name evidence="1" type="ORF">EYR41_012123</name>
</gene>
<dbReference type="AlphaFoldDB" id="A0A7C8P8F3"/>
<reference evidence="1 2" key="1">
    <citation type="submission" date="2019-03" db="EMBL/GenBank/DDBJ databases">
        <title>Nematode-trapping fungi genome.</title>
        <authorList>
            <person name="Vidal-Diez De Ulzurrun G."/>
        </authorList>
    </citation>
    <scope>NUCLEOTIDE SEQUENCE [LARGE SCALE GENOMIC DNA]</scope>
    <source>
        <strain evidence="1 2">TWF154</strain>
    </source>
</reference>
<comment type="caution">
    <text evidence="1">The sequence shown here is derived from an EMBL/GenBank/DDBJ whole genome shotgun (WGS) entry which is preliminary data.</text>
</comment>
<accession>A0A7C8P8F3</accession>
<protein>
    <submittedName>
        <fullName evidence="1">Uncharacterized protein</fullName>
    </submittedName>
</protein>
<dbReference type="Proteomes" id="UP000297595">
    <property type="component" value="Unassembled WGS sequence"/>
</dbReference>
<evidence type="ECO:0000313" key="2">
    <source>
        <dbReference type="Proteomes" id="UP000297595"/>
    </source>
</evidence>
<dbReference type="EMBL" id="SOZJ01000008">
    <property type="protein sequence ID" value="TGJ63389.1"/>
    <property type="molecule type" value="Genomic_DNA"/>
</dbReference>
<name>A0A7C8P8F3_ORBOL</name>